<proteinExistence type="predicted"/>
<dbReference type="AlphaFoldDB" id="A0A1Y4V8R7"/>
<name>A0A1Y4V8R7_9BACE</name>
<dbReference type="SUPFAM" id="SSF103247">
    <property type="entry name" value="TT1751-like"/>
    <property type="match status" value="1"/>
</dbReference>
<dbReference type="InterPro" id="IPR035923">
    <property type="entry name" value="TT1751-like_sf"/>
</dbReference>
<sequence>MAANNLLYTYESQFGVVETMARIEQTLKNMGIPVFAKFDHGKNAQDVMATEYGLDKESVIGKMQKLLEKIVIQSASVY</sequence>
<reference evidence="2 3" key="1">
    <citation type="submission" date="2018-08" db="EMBL/GenBank/DDBJ databases">
        <title>A genome reference for cultivated species of the human gut microbiota.</title>
        <authorList>
            <person name="Zou Y."/>
            <person name="Xue W."/>
            <person name="Luo G."/>
        </authorList>
    </citation>
    <scope>NUCLEOTIDE SEQUENCE [LARGE SCALE GENOMIC DNA]</scope>
    <source>
        <strain evidence="2 3">AF39-6AC</strain>
    </source>
</reference>
<dbReference type="EMBL" id="WDCG01000001">
    <property type="protein sequence ID" value="KAB6428087.1"/>
    <property type="molecule type" value="Genomic_DNA"/>
</dbReference>
<gene>
    <name evidence="2" type="ORF">DW042_06765</name>
    <name evidence="1" type="ORF">GAZ26_00720</name>
</gene>
<accession>A0A1Y4V8R7</accession>
<evidence type="ECO:0000313" key="1">
    <source>
        <dbReference type="EMBL" id="KAB6428087.1"/>
    </source>
</evidence>
<comment type="caution">
    <text evidence="2">The sequence shown here is derived from an EMBL/GenBank/DDBJ whole genome shotgun (WGS) entry which is preliminary data.</text>
</comment>
<protein>
    <submittedName>
        <fullName evidence="2">Uncharacterized protein</fullName>
    </submittedName>
</protein>
<dbReference type="Gene3D" id="3.30.310.70">
    <property type="entry name" value="TT1751-like domain"/>
    <property type="match status" value="1"/>
</dbReference>
<organism evidence="2 3">
    <name type="scientific">Bacteroides xylanisolvens</name>
    <dbReference type="NCBI Taxonomy" id="371601"/>
    <lineage>
        <taxon>Bacteria</taxon>
        <taxon>Pseudomonadati</taxon>
        <taxon>Bacteroidota</taxon>
        <taxon>Bacteroidia</taxon>
        <taxon>Bacteroidales</taxon>
        <taxon>Bacteroidaceae</taxon>
        <taxon>Bacteroides</taxon>
    </lineage>
</organism>
<dbReference type="Proteomes" id="UP000284417">
    <property type="component" value="Unassembled WGS sequence"/>
</dbReference>
<evidence type="ECO:0000313" key="3">
    <source>
        <dbReference type="Proteomes" id="UP000284417"/>
    </source>
</evidence>
<reference evidence="1 4" key="2">
    <citation type="journal article" date="2019" name="Nat. Med.">
        <title>A library of human gut bacterial isolates paired with longitudinal multiomics data enables mechanistic microbiome research.</title>
        <authorList>
            <person name="Poyet M."/>
            <person name="Groussin M."/>
            <person name="Gibbons S.M."/>
            <person name="Avila-Pacheco J."/>
            <person name="Jiang X."/>
            <person name="Kearney S.M."/>
            <person name="Perrotta A.R."/>
            <person name="Berdy B."/>
            <person name="Zhao S."/>
            <person name="Lieberman T.D."/>
            <person name="Swanson P.K."/>
            <person name="Smith M."/>
            <person name="Roesemann S."/>
            <person name="Alexander J.E."/>
            <person name="Rich S.A."/>
            <person name="Livny J."/>
            <person name="Vlamakis H."/>
            <person name="Clish C."/>
            <person name="Bullock K."/>
            <person name="Deik A."/>
            <person name="Scott J."/>
            <person name="Pierce K.A."/>
            <person name="Xavier R.J."/>
            <person name="Alm E.J."/>
        </authorList>
    </citation>
    <scope>NUCLEOTIDE SEQUENCE [LARGE SCALE GENOMIC DNA]</scope>
    <source>
        <strain evidence="1 4">BIOML-A7</strain>
    </source>
</reference>
<evidence type="ECO:0000313" key="2">
    <source>
        <dbReference type="EMBL" id="RHK99459.1"/>
    </source>
</evidence>
<dbReference type="EMBL" id="QROC01000007">
    <property type="protein sequence ID" value="RHK99459.1"/>
    <property type="molecule type" value="Genomic_DNA"/>
</dbReference>
<dbReference type="Proteomes" id="UP000471447">
    <property type="component" value="Unassembled WGS sequence"/>
</dbReference>
<evidence type="ECO:0000313" key="4">
    <source>
        <dbReference type="Proteomes" id="UP000471447"/>
    </source>
</evidence>